<feature type="domain" description="DUF7380" evidence="2">
    <location>
        <begin position="118"/>
        <end position="192"/>
    </location>
</feature>
<dbReference type="Pfam" id="PF13910">
    <property type="entry name" value="DUF4209"/>
    <property type="match status" value="1"/>
</dbReference>
<proteinExistence type="predicted"/>
<reference evidence="3 4" key="1">
    <citation type="submission" date="2023-02" db="EMBL/GenBank/DDBJ databases">
        <title>Genome sequence of Novosphingobium humi KACC 19094.</title>
        <authorList>
            <person name="Kim S."/>
            <person name="Heo J."/>
            <person name="Kwon S.-W."/>
        </authorList>
    </citation>
    <scope>NUCLEOTIDE SEQUENCE [LARGE SCALE GENOMIC DNA]</scope>
    <source>
        <strain evidence="3 4">KACC 19094</strain>
        <plasmid evidence="3 4">unnamed1</plasmid>
    </source>
</reference>
<dbReference type="EMBL" id="CP117418">
    <property type="protein sequence ID" value="WCT79081.1"/>
    <property type="molecule type" value="Genomic_DNA"/>
</dbReference>
<sequence>MNVEPEMSLATSGLVVPASIDAVIADFESRRDAYTAMDVRSALTVARQALETPTEAEHKGAWAEHLAFSLVGNDHHEKPWGTWFGPIGSGTRADGSIVYFPDVTEADAAILDHWKARAMNCTAAVLVARYSDLVWDLGKLLANKNRDVAWGRKAIDAYLEMSGQSGRDVYDAFAKAERALMLAIQIADAERRDATRHILLSLHKAAVISGGPWWRAPDYFQTQSKSGLTADENLQIIGDLEAVLARTSDASASDTFNPHDAERAANMLISYCKRMGEQTRVKALHVTVARTFEHFGSMADAMLASLVLQTSMDAYRQAGMIDDANRILHLVEAANLASTEQMTAHEHSIEIPKKDAEAFLGQIVAGTKEQTFSRLAGNFMLRRAEIEAVLATAAKNFPLSTNIPQTMLQGERIVAQVGSLDDDPVGHLMMQANRHLGLHAPWVHWAVDRACQHHVLTSDDIVQFANRAGLFGDGLLLDKGVKAWLSDDHSKALHILVPQVEAAFRLMMSKLGRPTTKPHPQMKKARMVSTLGELLFQEETAEALGSYGADMVLHLHTLYADPRGHNLRNDLAYGILPVASINSTTCLWVIQTLLLFGLWVERTLAKTDQTDNSGN</sequence>
<dbReference type="Proteomes" id="UP001218231">
    <property type="component" value="Plasmid unnamed1"/>
</dbReference>
<evidence type="ECO:0000259" key="1">
    <source>
        <dbReference type="Pfam" id="PF13910"/>
    </source>
</evidence>
<evidence type="ECO:0000313" key="3">
    <source>
        <dbReference type="EMBL" id="WCT79081.1"/>
    </source>
</evidence>
<dbReference type="RefSeq" id="WP_273619372.1">
    <property type="nucleotide sequence ID" value="NZ_CP117418.1"/>
</dbReference>
<feature type="domain" description="DUF4209" evidence="1">
    <location>
        <begin position="520"/>
        <end position="592"/>
    </location>
</feature>
<geneLocation type="plasmid" evidence="3 4">
    <name>unnamed1</name>
</geneLocation>
<gene>
    <name evidence="3" type="ORF">PQ457_18890</name>
</gene>
<name>A0ABY7U0L8_9SPHN</name>
<dbReference type="Pfam" id="PF24098">
    <property type="entry name" value="DUF7380"/>
    <property type="match status" value="1"/>
</dbReference>
<keyword evidence="3" id="KW-0614">Plasmid</keyword>
<accession>A0ABY7U0L8</accession>
<dbReference type="InterPro" id="IPR025209">
    <property type="entry name" value="DUF4209"/>
</dbReference>
<evidence type="ECO:0000259" key="2">
    <source>
        <dbReference type="Pfam" id="PF24098"/>
    </source>
</evidence>
<organism evidence="3 4">
    <name type="scientific">Novosphingobium humi</name>
    <dbReference type="NCBI Taxonomy" id="2282397"/>
    <lineage>
        <taxon>Bacteria</taxon>
        <taxon>Pseudomonadati</taxon>
        <taxon>Pseudomonadota</taxon>
        <taxon>Alphaproteobacteria</taxon>
        <taxon>Sphingomonadales</taxon>
        <taxon>Sphingomonadaceae</taxon>
        <taxon>Novosphingobium</taxon>
    </lineage>
</organism>
<protein>
    <submittedName>
        <fullName evidence="3">DUF4209 domain-containing protein</fullName>
    </submittedName>
</protein>
<dbReference type="InterPro" id="IPR055804">
    <property type="entry name" value="DUF7380"/>
</dbReference>
<evidence type="ECO:0000313" key="4">
    <source>
        <dbReference type="Proteomes" id="UP001218231"/>
    </source>
</evidence>
<keyword evidence="4" id="KW-1185">Reference proteome</keyword>